<dbReference type="Proteomes" id="UP001280121">
    <property type="component" value="Unassembled WGS sequence"/>
</dbReference>
<keyword evidence="2" id="KW-1185">Reference proteome</keyword>
<dbReference type="EMBL" id="JANJYI010000001">
    <property type="protein sequence ID" value="KAK2665671.1"/>
    <property type="molecule type" value="Genomic_DNA"/>
</dbReference>
<reference evidence="1" key="1">
    <citation type="journal article" date="2023" name="Plant J.">
        <title>Genome sequences and population genomics provide insights into the demographic history, inbreeding, and mutation load of two 'living fossil' tree species of Dipteronia.</title>
        <authorList>
            <person name="Feng Y."/>
            <person name="Comes H.P."/>
            <person name="Chen J."/>
            <person name="Zhu S."/>
            <person name="Lu R."/>
            <person name="Zhang X."/>
            <person name="Li P."/>
            <person name="Qiu J."/>
            <person name="Olsen K.M."/>
            <person name="Qiu Y."/>
        </authorList>
    </citation>
    <scope>NUCLEOTIDE SEQUENCE</scope>
    <source>
        <strain evidence="1">KIB01</strain>
    </source>
</reference>
<protein>
    <submittedName>
        <fullName evidence="1">Uncharacterized protein</fullName>
    </submittedName>
</protein>
<accession>A0AAD9XTT3</accession>
<evidence type="ECO:0000313" key="2">
    <source>
        <dbReference type="Proteomes" id="UP001280121"/>
    </source>
</evidence>
<name>A0AAD9XTT3_9ROSI</name>
<dbReference type="AlphaFoldDB" id="A0AAD9XTT3"/>
<gene>
    <name evidence="1" type="ORF">Ddye_004245</name>
</gene>
<proteinExistence type="predicted"/>
<organism evidence="1 2">
    <name type="scientific">Dipteronia dyeriana</name>
    <dbReference type="NCBI Taxonomy" id="168575"/>
    <lineage>
        <taxon>Eukaryota</taxon>
        <taxon>Viridiplantae</taxon>
        <taxon>Streptophyta</taxon>
        <taxon>Embryophyta</taxon>
        <taxon>Tracheophyta</taxon>
        <taxon>Spermatophyta</taxon>
        <taxon>Magnoliopsida</taxon>
        <taxon>eudicotyledons</taxon>
        <taxon>Gunneridae</taxon>
        <taxon>Pentapetalae</taxon>
        <taxon>rosids</taxon>
        <taxon>malvids</taxon>
        <taxon>Sapindales</taxon>
        <taxon>Sapindaceae</taxon>
        <taxon>Hippocastanoideae</taxon>
        <taxon>Acereae</taxon>
        <taxon>Dipteronia</taxon>
    </lineage>
</organism>
<sequence length="85" mass="9734">MDIVFGFDELGGGKLPSPSVWWFSNRVRCGHNKQAPPQEANEYNRAAQVSMDADKADHGWWQSLNRKMYNESGDWNAETYLLLLS</sequence>
<comment type="caution">
    <text evidence="1">The sequence shown here is derived from an EMBL/GenBank/DDBJ whole genome shotgun (WGS) entry which is preliminary data.</text>
</comment>
<evidence type="ECO:0000313" key="1">
    <source>
        <dbReference type="EMBL" id="KAK2665671.1"/>
    </source>
</evidence>